<name>A0A1F6NUP0_9BACT</name>
<evidence type="ECO:0008006" key="5">
    <source>
        <dbReference type="Google" id="ProtNLM"/>
    </source>
</evidence>
<dbReference type="SUPFAM" id="SSF82171">
    <property type="entry name" value="DPP6 N-terminal domain-like"/>
    <property type="match status" value="1"/>
</dbReference>
<accession>A0A1F6NUP0</accession>
<dbReference type="STRING" id="1798704.A3J93_03310"/>
<dbReference type="EMBL" id="MFQZ01000010">
    <property type="protein sequence ID" value="OGH87530.1"/>
    <property type="molecule type" value="Genomic_DNA"/>
</dbReference>
<feature type="transmembrane region" description="Helical" evidence="2">
    <location>
        <begin position="7"/>
        <end position="29"/>
    </location>
</feature>
<keyword evidence="2" id="KW-0812">Transmembrane</keyword>
<keyword evidence="2" id="KW-0472">Membrane</keyword>
<dbReference type="Proteomes" id="UP000177907">
    <property type="component" value="Unassembled WGS sequence"/>
</dbReference>
<protein>
    <recommendedName>
        <fullName evidence="5">Dipeptidylpeptidase IV N-terminal domain-containing protein</fullName>
    </recommendedName>
</protein>
<keyword evidence="2" id="KW-1133">Transmembrane helix</keyword>
<dbReference type="AlphaFoldDB" id="A0A1F6NUP0"/>
<feature type="region of interest" description="Disordered" evidence="1">
    <location>
        <begin position="36"/>
        <end position="72"/>
    </location>
</feature>
<sequence length="409" mass="45070">MSPTLKRALLIAGLIIVVALIGFGLYKMFQKTTGIGTTRPGVTPTEPGQLPTAGERPVTGTVATSPGTLPAGQTVTLPPQTLPPSYYQPKPVQTIVDNYASYASLDKNGSLRYYDAGEGKFYRVLPNGEIKELSGQVFYNVQNVTWAPSNNKAILEYPDGNKTLYNFEMQKQYAVPQHWDDFTFSPDSRQYGAKSLGLSPENRWLVISNDDGTGSKLIAALGENEKKVTMNWSPSRQVIAFSQTGEPLGAERHEVLFLGLNNENFKSTIVEGNDFRPNWSPTGKKLLYSVYSARTDYKPELWLVDSYGDQIGDNRQMLKLNTWADKCAFADDTTLFCAVPRSLPQGAGILPEVASGIYDDVYKIDVKTGLNTSIPMGGDYQINSIFYDQSQNRVIFTADNSSGVFEAQL</sequence>
<comment type="caution">
    <text evidence="3">The sequence shown here is derived from an EMBL/GenBank/DDBJ whole genome shotgun (WGS) entry which is preliminary data.</text>
</comment>
<evidence type="ECO:0000313" key="4">
    <source>
        <dbReference type="Proteomes" id="UP000177907"/>
    </source>
</evidence>
<evidence type="ECO:0000313" key="3">
    <source>
        <dbReference type="EMBL" id="OGH87530.1"/>
    </source>
</evidence>
<gene>
    <name evidence="3" type="ORF">A3J93_03310</name>
</gene>
<dbReference type="Gene3D" id="2.120.10.30">
    <property type="entry name" value="TolB, C-terminal domain"/>
    <property type="match status" value="1"/>
</dbReference>
<dbReference type="InterPro" id="IPR011042">
    <property type="entry name" value="6-blade_b-propeller_TolB-like"/>
</dbReference>
<dbReference type="Pfam" id="PF07676">
    <property type="entry name" value="PD40"/>
    <property type="match status" value="1"/>
</dbReference>
<proteinExistence type="predicted"/>
<reference evidence="3 4" key="1">
    <citation type="journal article" date="2016" name="Nat. Commun.">
        <title>Thousands of microbial genomes shed light on interconnected biogeochemical processes in an aquifer system.</title>
        <authorList>
            <person name="Anantharaman K."/>
            <person name="Brown C.T."/>
            <person name="Hug L.A."/>
            <person name="Sharon I."/>
            <person name="Castelle C.J."/>
            <person name="Probst A.J."/>
            <person name="Thomas B.C."/>
            <person name="Singh A."/>
            <person name="Wilkins M.J."/>
            <person name="Karaoz U."/>
            <person name="Brodie E.L."/>
            <person name="Williams K.H."/>
            <person name="Hubbard S.S."/>
            <person name="Banfield J.F."/>
        </authorList>
    </citation>
    <scope>NUCLEOTIDE SEQUENCE [LARGE SCALE GENOMIC DNA]</scope>
</reference>
<evidence type="ECO:0000256" key="1">
    <source>
        <dbReference type="SAM" id="MobiDB-lite"/>
    </source>
</evidence>
<organism evidence="3 4">
    <name type="scientific">Candidatus Magasanikbacteria bacterium RIFOXYC2_FULL_42_28</name>
    <dbReference type="NCBI Taxonomy" id="1798704"/>
    <lineage>
        <taxon>Bacteria</taxon>
        <taxon>Candidatus Magasanikiibacteriota</taxon>
    </lineage>
</organism>
<evidence type="ECO:0000256" key="2">
    <source>
        <dbReference type="SAM" id="Phobius"/>
    </source>
</evidence>
<dbReference type="InterPro" id="IPR011659">
    <property type="entry name" value="WD40"/>
</dbReference>